<dbReference type="Gene3D" id="1.20.1250.20">
    <property type="entry name" value="MFS general substrate transporter like domains"/>
    <property type="match status" value="2"/>
</dbReference>
<accession>A0A8K0WQV2</accession>
<feature type="transmembrane region" description="Helical" evidence="3">
    <location>
        <begin position="66"/>
        <end position="86"/>
    </location>
</feature>
<evidence type="ECO:0000256" key="2">
    <source>
        <dbReference type="ARBA" id="ARBA00006727"/>
    </source>
</evidence>
<feature type="transmembrane region" description="Helical" evidence="3">
    <location>
        <begin position="295"/>
        <end position="313"/>
    </location>
</feature>
<dbReference type="InterPro" id="IPR011701">
    <property type="entry name" value="MFS"/>
</dbReference>
<comment type="subcellular location">
    <subcellularLocation>
        <location evidence="1">Membrane</location>
        <topology evidence="1">Multi-pass membrane protein</topology>
    </subcellularLocation>
</comment>
<comment type="caution">
    <text evidence="4">The sequence shown here is derived from an EMBL/GenBank/DDBJ whole genome shotgun (WGS) entry which is preliminary data.</text>
</comment>
<dbReference type="InterPro" id="IPR036259">
    <property type="entry name" value="MFS_trans_sf"/>
</dbReference>
<evidence type="ECO:0000256" key="1">
    <source>
        <dbReference type="ARBA" id="ARBA00004141"/>
    </source>
</evidence>
<dbReference type="OrthoDB" id="6499973at2759"/>
<gene>
    <name evidence="4" type="ORF">B0I35DRAFT_355586</name>
</gene>
<feature type="transmembrane region" description="Helical" evidence="3">
    <location>
        <begin position="383"/>
        <end position="404"/>
    </location>
</feature>
<dbReference type="PANTHER" id="PTHR11360">
    <property type="entry name" value="MONOCARBOXYLATE TRANSPORTER"/>
    <property type="match status" value="1"/>
</dbReference>
<proteinExistence type="inferred from homology"/>
<name>A0A8K0WQV2_9HYPO</name>
<organism evidence="4 5">
    <name type="scientific">Stachybotrys elegans</name>
    <dbReference type="NCBI Taxonomy" id="80388"/>
    <lineage>
        <taxon>Eukaryota</taxon>
        <taxon>Fungi</taxon>
        <taxon>Dikarya</taxon>
        <taxon>Ascomycota</taxon>
        <taxon>Pezizomycotina</taxon>
        <taxon>Sordariomycetes</taxon>
        <taxon>Hypocreomycetidae</taxon>
        <taxon>Hypocreales</taxon>
        <taxon>Stachybotryaceae</taxon>
        <taxon>Stachybotrys</taxon>
    </lineage>
</organism>
<dbReference type="AlphaFoldDB" id="A0A8K0WQV2"/>
<feature type="transmembrane region" description="Helical" evidence="3">
    <location>
        <begin position="186"/>
        <end position="206"/>
    </location>
</feature>
<feature type="transmembrane region" description="Helical" evidence="3">
    <location>
        <begin position="123"/>
        <end position="143"/>
    </location>
</feature>
<keyword evidence="3" id="KW-1133">Transmembrane helix</keyword>
<dbReference type="Pfam" id="PF07690">
    <property type="entry name" value="MFS_1"/>
    <property type="match status" value="1"/>
</dbReference>
<evidence type="ECO:0000313" key="5">
    <source>
        <dbReference type="Proteomes" id="UP000813444"/>
    </source>
</evidence>
<feature type="transmembrane region" description="Helical" evidence="3">
    <location>
        <begin position="230"/>
        <end position="251"/>
    </location>
</feature>
<comment type="similarity">
    <text evidence="2">Belongs to the major facilitator superfamily. Monocarboxylate porter (TC 2.A.1.13) family.</text>
</comment>
<dbReference type="Proteomes" id="UP000813444">
    <property type="component" value="Unassembled WGS sequence"/>
</dbReference>
<dbReference type="SUPFAM" id="SSF103473">
    <property type="entry name" value="MFS general substrate transporter"/>
    <property type="match status" value="1"/>
</dbReference>
<dbReference type="InterPro" id="IPR050327">
    <property type="entry name" value="Proton-linked_MCT"/>
</dbReference>
<dbReference type="PANTHER" id="PTHR11360:SF315">
    <property type="entry name" value="TRANSPORTER MCH2-RELATED"/>
    <property type="match status" value="1"/>
</dbReference>
<feature type="transmembrane region" description="Helical" evidence="3">
    <location>
        <begin position="355"/>
        <end position="377"/>
    </location>
</feature>
<dbReference type="GO" id="GO:0016020">
    <property type="term" value="C:membrane"/>
    <property type="evidence" value="ECO:0007669"/>
    <property type="project" value="UniProtKB-SubCell"/>
</dbReference>
<reference evidence="4" key="1">
    <citation type="journal article" date="2021" name="Nat. Commun.">
        <title>Genetic determinants of endophytism in the Arabidopsis root mycobiome.</title>
        <authorList>
            <person name="Mesny F."/>
            <person name="Miyauchi S."/>
            <person name="Thiergart T."/>
            <person name="Pickel B."/>
            <person name="Atanasova L."/>
            <person name="Karlsson M."/>
            <person name="Huettel B."/>
            <person name="Barry K.W."/>
            <person name="Haridas S."/>
            <person name="Chen C."/>
            <person name="Bauer D."/>
            <person name="Andreopoulos W."/>
            <person name="Pangilinan J."/>
            <person name="LaButti K."/>
            <person name="Riley R."/>
            <person name="Lipzen A."/>
            <person name="Clum A."/>
            <person name="Drula E."/>
            <person name="Henrissat B."/>
            <person name="Kohler A."/>
            <person name="Grigoriev I.V."/>
            <person name="Martin F.M."/>
            <person name="Hacquard S."/>
        </authorList>
    </citation>
    <scope>NUCLEOTIDE SEQUENCE</scope>
    <source>
        <strain evidence="4">MPI-CAGE-CH-0235</strain>
    </source>
</reference>
<keyword evidence="3" id="KW-0472">Membrane</keyword>
<dbReference type="EMBL" id="JAGPNK010000009">
    <property type="protein sequence ID" value="KAH7313489.1"/>
    <property type="molecule type" value="Genomic_DNA"/>
</dbReference>
<protein>
    <submittedName>
        <fullName evidence="4">Major facilitator superfamily domain-containing protein</fullName>
    </submittedName>
</protein>
<dbReference type="GO" id="GO:0022857">
    <property type="term" value="F:transmembrane transporter activity"/>
    <property type="evidence" value="ECO:0007669"/>
    <property type="project" value="InterPro"/>
</dbReference>
<evidence type="ECO:0000313" key="4">
    <source>
        <dbReference type="EMBL" id="KAH7313489.1"/>
    </source>
</evidence>
<feature type="transmembrane region" description="Helical" evidence="3">
    <location>
        <begin position="155"/>
        <end position="174"/>
    </location>
</feature>
<evidence type="ECO:0000256" key="3">
    <source>
        <dbReference type="SAM" id="Phobius"/>
    </source>
</evidence>
<sequence>MDISSSDDDERQSTTEASAPPDGGYGWVCCAAVCFINANTWGLNTSYGVFLAYYLANNVFPGANPMHYAFIGGLSISCAFLVSPIATTMVRLCGTKTAMMVGVVIEAASLIAASFASKTYQLFLTQGAMFGIGMGFLFVPSAGIVPQWFTTKRSLAAGISTSGSGFGGLLYSFATGAMIQSLGLSWTFRILGIVSFVVNCVCTLLIKDRNSALGSKPQAFELRFMKRPEYLLLVAYGWFTLLGYIVVIFSLASYANFIGLGASQAALVSALANLGQAIGRPAIGFFSDRTGRLNMGIFASFLSAAASFAIWINSKSLGVLIFFAIFGGAVSGAFWAVITPITAEVTGLKDVPSALSLLWLLLIAPTMFSEAVALQIVESTGNYLGAHILTGCMFTAAMVCMLLLRGWKLGECGEVLRRTGNEAGEEYDSFKVEQSEDLMAECRKMGREKMFAHTFKSGRV</sequence>
<keyword evidence="5" id="KW-1185">Reference proteome</keyword>
<keyword evidence="3" id="KW-0812">Transmembrane</keyword>
<feature type="transmembrane region" description="Helical" evidence="3">
    <location>
        <begin position="319"/>
        <end position="343"/>
    </location>
</feature>